<dbReference type="RefSeq" id="WP_005101490.1">
    <property type="nucleotide sequence ID" value="NZ_CSTW01000011.1"/>
</dbReference>
<dbReference type="InterPro" id="IPR017927">
    <property type="entry name" value="FAD-bd_FR_type"/>
</dbReference>
<evidence type="ECO:0000313" key="1">
    <source>
        <dbReference type="EMBL" id="CPV60930.1"/>
    </source>
</evidence>
<dbReference type="PANTHER" id="PTHR30157:SF0">
    <property type="entry name" value="NADPH-DEPENDENT FERRIC-CHELATE REDUCTASE"/>
    <property type="match status" value="1"/>
</dbReference>
<evidence type="ECO:0000313" key="2">
    <source>
        <dbReference type="Proteomes" id="UP000045782"/>
    </source>
</evidence>
<dbReference type="InterPro" id="IPR039261">
    <property type="entry name" value="FNR_nucleotide-bd"/>
</dbReference>
<dbReference type="Proteomes" id="UP000045782">
    <property type="component" value="Unassembled WGS sequence"/>
</dbReference>
<name>A0A0U0ZQ98_9MYCO</name>
<dbReference type="Gene3D" id="2.40.30.10">
    <property type="entry name" value="Translation factors"/>
    <property type="match status" value="1"/>
</dbReference>
<dbReference type="AlphaFoldDB" id="A0A0U0ZQ98"/>
<gene>
    <name evidence="1" type="ORF">ERS075579_03298</name>
</gene>
<dbReference type="GO" id="GO:0016491">
    <property type="term" value="F:oxidoreductase activity"/>
    <property type="evidence" value="ECO:0007669"/>
    <property type="project" value="InterPro"/>
</dbReference>
<organism evidence="1 2">
    <name type="scientific">Mycobacteroides abscessus</name>
    <dbReference type="NCBI Taxonomy" id="36809"/>
    <lineage>
        <taxon>Bacteria</taxon>
        <taxon>Bacillati</taxon>
        <taxon>Actinomycetota</taxon>
        <taxon>Actinomycetes</taxon>
        <taxon>Mycobacteriales</taxon>
        <taxon>Mycobacteriaceae</taxon>
        <taxon>Mycobacteroides</taxon>
    </lineage>
</organism>
<dbReference type="SUPFAM" id="SSF63380">
    <property type="entry name" value="Riboflavin synthase domain-like"/>
    <property type="match status" value="1"/>
</dbReference>
<dbReference type="InterPro" id="IPR039374">
    <property type="entry name" value="SIP_fam"/>
</dbReference>
<dbReference type="Gene3D" id="3.40.50.80">
    <property type="entry name" value="Nucleotide-binding domain of ferredoxin-NADP reductase (FNR) module"/>
    <property type="match status" value="1"/>
</dbReference>
<dbReference type="InterPro" id="IPR017938">
    <property type="entry name" value="Riboflavin_synthase-like_b-brl"/>
</dbReference>
<sequence length="238" mass="25694">MAAITSRLSDMLSDILFTSVHITEVAQLAGCFVKIRIVSPVFRHAQWSPGDKMQLRIRRGSLQARAYTPINWDNIEGSTELLAFLHGDGPGARWFDEVTIGAAGDVFGPSSSIDLTNVAASAVFVGDETSVALAHALRSVAPAARCIYEAVDAASLCTLLAMLKLNKNATVLPKASDHARLLEELRTTLESTPAPHELIVSGDAATVNAVRRGVRRWPHLTPRIKARAYWAQGRTGLS</sequence>
<accession>A0A0U0ZQ98</accession>
<dbReference type="EMBL" id="CSWP01000006">
    <property type="protein sequence ID" value="CPV60930.1"/>
    <property type="molecule type" value="Genomic_DNA"/>
</dbReference>
<dbReference type="PANTHER" id="PTHR30157">
    <property type="entry name" value="FERRIC REDUCTASE, NADPH-DEPENDENT"/>
    <property type="match status" value="1"/>
</dbReference>
<dbReference type="PROSITE" id="PS51384">
    <property type="entry name" value="FAD_FR"/>
    <property type="match status" value="1"/>
</dbReference>
<reference evidence="1 2" key="1">
    <citation type="submission" date="2015-03" db="EMBL/GenBank/DDBJ databases">
        <authorList>
            <person name="Murphy D."/>
        </authorList>
    </citation>
    <scope>NUCLEOTIDE SEQUENCE [LARGE SCALE GENOMIC DNA]</scope>
    <source>
        <strain evidence="1 2">PAP088</strain>
    </source>
</reference>
<protein>
    <submittedName>
        <fullName evidence="1">Siderophore-interacting protein</fullName>
    </submittedName>
</protein>
<proteinExistence type="predicted"/>